<organism evidence="1 2">
    <name type="scientific">Stieleria marina</name>
    <dbReference type="NCBI Taxonomy" id="1930275"/>
    <lineage>
        <taxon>Bacteria</taxon>
        <taxon>Pseudomonadati</taxon>
        <taxon>Planctomycetota</taxon>
        <taxon>Planctomycetia</taxon>
        <taxon>Pirellulales</taxon>
        <taxon>Pirellulaceae</taxon>
        <taxon>Stieleria</taxon>
    </lineage>
</organism>
<keyword evidence="2" id="KW-1185">Reference proteome</keyword>
<evidence type="ECO:0000313" key="1">
    <source>
        <dbReference type="EMBL" id="QDT08244.1"/>
    </source>
</evidence>
<name>A0A517NM86_9BACT</name>
<evidence type="ECO:0000313" key="2">
    <source>
        <dbReference type="Proteomes" id="UP000319817"/>
    </source>
</evidence>
<dbReference type="Proteomes" id="UP000319817">
    <property type="component" value="Chromosome"/>
</dbReference>
<accession>A0A517NM86</accession>
<dbReference type="AlphaFoldDB" id="A0A517NM86"/>
<gene>
    <name evidence="1" type="ORF">K239x_01790</name>
</gene>
<dbReference type="EMBL" id="CP036526">
    <property type="protein sequence ID" value="QDT08244.1"/>
    <property type="molecule type" value="Genomic_DNA"/>
</dbReference>
<reference evidence="1 2" key="1">
    <citation type="submission" date="2019-02" db="EMBL/GenBank/DDBJ databases">
        <title>Deep-cultivation of Planctomycetes and their phenomic and genomic characterization uncovers novel biology.</title>
        <authorList>
            <person name="Wiegand S."/>
            <person name="Jogler M."/>
            <person name="Boedeker C."/>
            <person name="Pinto D."/>
            <person name="Vollmers J."/>
            <person name="Rivas-Marin E."/>
            <person name="Kohn T."/>
            <person name="Peeters S.H."/>
            <person name="Heuer A."/>
            <person name="Rast P."/>
            <person name="Oberbeckmann S."/>
            <person name="Bunk B."/>
            <person name="Jeske O."/>
            <person name="Meyerdierks A."/>
            <person name="Storesund J.E."/>
            <person name="Kallscheuer N."/>
            <person name="Luecker S."/>
            <person name="Lage O.M."/>
            <person name="Pohl T."/>
            <person name="Merkel B.J."/>
            <person name="Hornburger P."/>
            <person name="Mueller R.-W."/>
            <person name="Bruemmer F."/>
            <person name="Labrenz M."/>
            <person name="Spormann A.M."/>
            <person name="Op den Camp H."/>
            <person name="Overmann J."/>
            <person name="Amann R."/>
            <person name="Jetten M.S.M."/>
            <person name="Mascher T."/>
            <person name="Medema M.H."/>
            <person name="Devos D.P."/>
            <person name="Kaster A.-K."/>
            <person name="Ovreas L."/>
            <person name="Rohde M."/>
            <person name="Galperin M.Y."/>
            <person name="Jogler C."/>
        </authorList>
    </citation>
    <scope>NUCLEOTIDE SEQUENCE [LARGE SCALE GENOMIC DNA]</scope>
    <source>
        <strain evidence="1 2">K23_9</strain>
    </source>
</reference>
<protein>
    <submittedName>
        <fullName evidence="1">Uncharacterized protein</fullName>
    </submittedName>
</protein>
<sequence length="96" mass="10898">MEFDVSVIDAQPLRIGLSVHGLSKPVSAGFAAAVDFIQRQNKQSVERPLYSLLLLFSLSYRALLSHHSTLRQSRFASANEIPYQLSRNFLEPTRFF</sequence>
<proteinExistence type="predicted"/>